<feature type="binding site" evidence="17">
    <location>
        <position position="737"/>
    </location>
    <ligand>
        <name>ATP</name>
        <dbReference type="ChEBI" id="CHEBI:30616"/>
    </ligand>
</feature>
<evidence type="ECO:0000256" key="5">
    <source>
        <dbReference type="ARBA" id="ARBA00022692"/>
    </source>
</evidence>
<dbReference type="Pfam" id="PF00122">
    <property type="entry name" value="E1-E2_ATPase"/>
    <property type="match status" value="1"/>
</dbReference>
<evidence type="ECO:0000256" key="3">
    <source>
        <dbReference type="ARBA" id="ARBA00008109"/>
    </source>
</evidence>
<dbReference type="Gene3D" id="2.70.150.10">
    <property type="entry name" value="Calcium-transporting ATPase, cytoplasmic transduction domain A"/>
    <property type="match status" value="1"/>
</dbReference>
<dbReference type="Pfam" id="PF16212">
    <property type="entry name" value="PhoLip_ATPase_C"/>
    <property type="match status" value="1"/>
</dbReference>
<evidence type="ECO:0000256" key="11">
    <source>
        <dbReference type="ARBA" id="ARBA00022989"/>
    </source>
</evidence>
<keyword evidence="10 19" id="KW-1278">Translocase</keyword>
<dbReference type="GO" id="GO:0045332">
    <property type="term" value="P:phospholipid translocation"/>
    <property type="evidence" value="ECO:0007669"/>
    <property type="project" value="TreeGrafter"/>
</dbReference>
<dbReference type="GO" id="GO:0005802">
    <property type="term" value="C:trans-Golgi network"/>
    <property type="evidence" value="ECO:0007669"/>
    <property type="project" value="TreeGrafter"/>
</dbReference>
<dbReference type="GO" id="GO:0140326">
    <property type="term" value="F:ATPase-coupled intramembrane lipid transporter activity"/>
    <property type="evidence" value="ECO:0007669"/>
    <property type="project" value="UniProtKB-EC"/>
</dbReference>
<evidence type="ECO:0000256" key="18">
    <source>
        <dbReference type="PIRSR" id="PIRSR606539-3"/>
    </source>
</evidence>
<dbReference type="InterPro" id="IPR008250">
    <property type="entry name" value="ATPase_P-typ_transduc_dom_A_sf"/>
</dbReference>
<dbReference type="PANTHER" id="PTHR24092">
    <property type="entry name" value="PROBABLE PHOSPHOLIPID-TRANSPORTING ATPASE"/>
    <property type="match status" value="1"/>
</dbReference>
<dbReference type="SUPFAM" id="SSF81653">
    <property type="entry name" value="Calcium ATPase, transduction domain A"/>
    <property type="match status" value="1"/>
</dbReference>
<dbReference type="STRING" id="1095629.A0A0C9XZX5"/>
<feature type="compositionally biased region" description="Acidic residues" evidence="20">
    <location>
        <begin position="47"/>
        <end position="60"/>
    </location>
</feature>
<evidence type="ECO:0000256" key="13">
    <source>
        <dbReference type="ARBA" id="ARBA00023136"/>
    </source>
</evidence>
<evidence type="ECO:0000259" key="22">
    <source>
        <dbReference type="Pfam" id="PF16209"/>
    </source>
</evidence>
<gene>
    <name evidence="24" type="ORF">K443DRAFT_95527</name>
</gene>
<dbReference type="SFLD" id="SFLDS00003">
    <property type="entry name" value="Haloacid_Dehalogenase"/>
    <property type="match status" value="1"/>
</dbReference>
<keyword evidence="7 17" id="KW-0547">Nucleotide-binding</keyword>
<comment type="similarity">
    <text evidence="3 19">Belongs to the cation transport ATPase (P-type) (TC 3.A.3) family. Type IV subfamily.</text>
</comment>
<dbReference type="GO" id="GO:0000287">
    <property type="term" value="F:magnesium ion binding"/>
    <property type="evidence" value="ECO:0007669"/>
    <property type="project" value="UniProtKB-UniRule"/>
</dbReference>
<dbReference type="CDD" id="cd07541">
    <property type="entry name" value="P-type_ATPase_APLT_Neo1-like"/>
    <property type="match status" value="1"/>
</dbReference>
<evidence type="ECO:0000313" key="25">
    <source>
        <dbReference type="Proteomes" id="UP000054477"/>
    </source>
</evidence>
<feature type="binding site" evidence="17">
    <location>
        <position position="460"/>
    </location>
    <ligand>
        <name>ATP</name>
        <dbReference type="ChEBI" id="CHEBI:30616"/>
    </ligand>
</feature>
<evidence type="ECO:0000256" key="16">
    <source>
        <dbReference type="PIRSR" id="PIRSR606539-1"/>
    </source>
</evidence>
<proteinExistence type="inferred from homology"/>
<dbReference type="InterPro" id="IPR006539">
    <property type="entry name" value="P-type_ATPase_IV"/>
</dbReference>
<comment type="subcellular location">
    <subcellularLocation>
        <location evidence="2">Endosome membrane</location>
        <topology evidence="2">Multi-pass membrane protein</topology>
    </subcellularLocation>
    <subcellularLocation>
        <location evidence="19">Membrane</location>
        <topology evidence="19">Multi-pass membrane protein</topology>
    </subcellularLocation>
</comment>
<evidence type="ECO:0000256" key="19">
    <source>
        <dbReference type="RuleBase" id="RU362033"/>
    </source>
</evidence>
<evidence type="ECO:0000256" key="10">
    <source>
        <dbReference type="ARBA" id="ARBA00022967"/>
    </source>
</evidence>
<feature type="compositionally biased region" description="Basic and acidic residues" evidence="20">
    <location>
        <begin position="22"/>
        <end position="36"/>
    </location>
</feature>
<feature type="transmembrane region" description="Helical" evidence="19">
    <location>
        <begin position="982"/>
        <end position="1002"/>
    </location>
</feature>
<keyword evidence="8 17" id="KW-0067">ATP-binding</keyword>
<evidence type="ECO:0000256" key="8">
    <source>
        <dbReference type="ARBA" id="ARBA00022840"/>
    </source>
</evidence>
<dbReference type="Pfam" id="PF16209">
    <property type="entry name" value="PhoLip_ATPase_N"/>
    <property type="match status" value="1"/>
</dbReference>
<feature type="binding site" evidence="18">
    <location>
        <position position="843"/>
    </location>
    <ligand>
        <name>Mg(2+)</name>
        <dbReference type="ChEBI" id="CHEBI:18420"/>
    </ligand>
</feature>
<reference evidence="25" key="2">
    <citation type="submission" date="2015-01" db="EMBL/GenBank/DDBJ databases">
        <title>Evolutionary Origins and Diversification of the Mycorrhizal Mutualists.</title>
        <authorList>
            <consortium name="DOE Joint Genome Institute"/>
            <consortium name="Mycorrhizal Genomics Consortium"/>
            <person name="Kohler A."/>
            <person name="Kuo A."/>
            <person name="Nagy L.G."/>
            <person name="Floudas D."/>
            <person name="Copeland A."/>
            <person name="Barry K.W."/>
            <person name="Cichocki N."/>
            <person name="Veneault-Fourrey C."/>
            <person name="LaButti K."/>
            <person name="Lindquist E.A."/>
            <person name="Lipzen A."/>
            <person name="Lundell T."/>
            <person name="Morin E."/>
            <person name="Murat C."/>
            <person name="Riley R."/>
            <person name="Ohm R."/>
            <person name="Sun H."/>
            <person name="Tunlid A."/>
            <person name="Henrissat B."/>
            <person name="Grigoriev I.V."/>
            <person name="Hibbett D.S."/>
            <person name="Martin F."/>
        </authorList>
    </citation>
    <scope>NUCLEOTIDE SEQUENCE [LARGE SCALE GENOMIC DNA]</scope>
    <source>
        <strain evidence="25">LaAM-08-1</strain>
    </source>
</reference>
<feature type="region of interest" description="Disordered" evidence="20">
    <location>
        <begin position="1"/>
        <end position="84"/>
    </location>
</feature>
<keyword evidence="6 18" id="KW-0479">Metal-binding</keyword>
<evidence type="ECO:0000256" key="6">
    <source>
        <dbReference type="ARBA" id="ARBA00022723"/>
    </source>
</evidence>
<reference evidence="24 25" key="1">
    <citation type="submission" date="2014-04" db="EMBL/GenBank/DDBJ databases">
        <authorList>
            <consortium name="DOE Joint Genome Institute"/>
            <person name="Kuo A."/>
            <person name="Kohler A."/>
            <person name="Nagy L.G."/>
            <person name="Floudas D."/>
            <person name="Copeland A."/>
            <person name="Barry K.W."/>
            <person name="Cichocki N."/>
            <person name="Veneault-Fourrey C."/>
            <person name="LaButti K."/>
            <person name="Lindquist E.A."/>
            <person name="Lipzen A."/>
            <person name="Lundell T."/>
            <person name="Morin E."/>
            <person name="Murat C."/>
            <person name="Sun H."/>
            <person name="Tunlid A."/>
            <person name="Henrissat B."/>
            <person name="Grigoriev I.V."/>
            <person name="Hibbett D.S."/>
            <person name="Martin F."/>
            <person name="Nordberg H.P."/>
            <person name="Cantor M.N."/>
            <person name="Hua S.X."/>
        </authorList>
    </citation>
    <scope>NUCLEOTIDE SEQUENCE [LARGE SCALE GENOMIC DNA]</scope>
    <source>
        <strain evidence="24 25">LaAM-08-1</strain>
    </source>
</reference>
<feature type="binding site" evidence="17">
    <location>
        <position position="559"/>
    </location>
    <ligand>
        <name>ATP</name>
        <dbReference type="ChEBI" id="CHEBI:30616"/>
    </ligand>
</feature>
<feature type="compositionally biased region" description="Basic and acidic residues" evidence="20">
    <location>
        <begin position="67"/>
        <end position="77"/>
    </location>
</feature>
<organism evidence="24 25">
    <name type="scientific">Laccaria amethystina LaAM-08-1</name>
    <dbReference type="NCBI Taxonomy" id="1095629"/>
    <lineage>
        <taxon>Eukaryota</taxon>
        <taxon>Fungi</taxon>
        <taxon>Dikarya</taxon>
        <taxon>Basidiomycota</taxon>
        <taxon>Agaricomycotina</taxon>
        <taxon>Agaricomycetes</taxon>
        <taxon>Agaricomycetidae</taxon>
        <taxon>Agaricales</taxon>
        <taxon>Agaricineae</taxon>
        <taxon>Hydnangiaceae</taxon>
        <taxon>Laccaria</taxon>
    </lineage>
</organism>
<feature type="compositionally biased region" description="Low complexity" evidence="20">
    <location>
        <begin position="1"/>
        <end position="10"/>
    </location>
</feature>
<dbReference type="PANTHER" id="PTHR24092:SF5">
    <property type="entry name" value="PHOSPHOLIPID-TRANSPORTING ATPASE"/>
    <property type="match status" value="1"/>
</dbReference>
<dbReference type="Pfam" id="PF13246">
    <property type="entry name" value="Cation_ATPase"/>
    <property type="match status" value="1"/>
</dbReference>
<keyword evidence="25" id="KW-1185">Reference proteome</keyword>
<feature type="binding site" evidence="17">
    <location>
        <position position="654"/>
    </location>
    <ligand>
        <name>ATP</name>
        <dbReference type="ChEBI" id="CHEBI:30616"/>
    </ligand>
</feature>
<dbReference type="SFLD" id="SFLDG00002">
    <property type="entry name" value="C1.7:_P-type_atpase_like"/>
    <property type="match status" value="1"/>
</dbReference>
<dbReference type="SFLD" id="SFLDF00027">
    <property type="entry name" value="p-type_atpase"/>
    <property type="match status" value="1"/>
</dbReference>
<comment type="cofactor">
    <cofactor evidence="1 18">
        <name>Mg(2+)</name>
        <dbReference type="ChEBI" id="CHEBI:18420"/>
    </cofactor>
</comment>
<evidence type="ECO:0000256" key="20">
    <source>
        <dbReference type="SAM" id="MobiDB-lite"/>
    </source>
</evidence>
<feature type="transmembrane region" description="Helical" evidence="19">
    <location>
        <begin position="930"/>
        <end position="952"/>
    </location>
</feature>
<keyword evidence="11 19" id="KW-1133">Transmembrane helix</keyword>
<dbReference type="GO" id="GO:0006890">
    <property type="term" value="P:retrograde vesicle-mediated transport, Golgi to endoplasmic reticulum"/>
    <property type="evidence" value="ECO:0007669"/>
    <property type="project" value="TreeGrafter"/>
</dbReference>
<evidence type="ECO:0000256" key="14">
    <source>
        <dbReference type="ARBA" id="ARBA00034036"/>
    </source>
</evidence>
<dbReference type="GO" id="GO:0005886">
    <property type="term" value="C:plasma membrane"/>
    <property type="evidence" value="ECO:0007669"/>
    <property type="project" value="TreeGrafter"/>
</dbReference>
<feature type="binding site" evidence="17">
    <location>
        <position position="625"/>
    </location>
    <ligand>
        <name>ATP</name>
        <dbReference type="ChEBI" id="CHEBI:30616"/>
    </ligand>
</feature>
<evidence type="ECO:0000313" key="24">
    <source>
        <dbReference type="EMBL" id="KIK03297.1"/>
    </source>
</evidence>
<dbReference type="GO" id="GO:0016887">
    <property type="term" value="F:ATP hydrolysis activity"/>
    <property type="evidence" value="ECO:0007669"/>
    <property type="project" value="InterPro"/>
</dbReference>
<dbReference type="EMBL" id="KN838582">
    <property type="protein sequence ID" value="KIK03297.1"/>
    <property type="molecule type" value="Genomic_DNA"/>
</dbReference>
<feature type="transmembrane region" description="Helical" evidence="19">
    <location>
        <begin position="1036"/>
        <end position="1056"/>
    </location>
</feature>
<feature type="binding site" evidence="17">
    <location>
        <position position="736"/>
    </location>
    <ligand>
        <name>ATP</name>
        <dbReference type="ChEBI" id="CHEBI:30616"/>
    </ligand>
</feature>
<dbReference type="EC" id="7.6.2.1" evidence="19"/>
<dbReference type="FunFam" id="3.40.50.1000:FF:000009">
    <property type="entry name" value="Phospholipid-transporting ATPase"/>
    <property type="match status" value="1"/>
</dbReference>
<dbReference type="InterPro" id="IPR023298">
    <property type="entry name" value="ATPase_P-typ_TM_dom_sf"/>
</dbReference>
<dbReference type="GO" id="GO:0006897">
    <property type="term" value="P:endocytosis"/>
    <property type="evidence" value="ECO:0007669"/>
    <property type="project" value="TreeGrafter"/>
</dbReference>
<feature type="binding site" evidence="17">
    <location>
        <position position="462"/>
    </location>
    <ligand>
        <name>ATP</name>
        <dbReference type="ChEBI" id="CHEBI:30616"/>
    </ligand>
</feature>
<dbReference type="GO" id="GO:0010008">
    <property type="term" value="C:endosome membrane"/>
    <property type="evidence" value="ECO:0007669"/>
    <property type="project" value="UniProtKB-SubCell"/>
</dbReference>
<dbReference type="InterPro" id="IPR001757">
    <property type="entry name" value="P_typ_ATPase"/>
</dbReference>
<feature type="binding site" evidence="17">
    <location>
        <position position="735"/>
    </location>
    <ligand>
        <name>ATP</name>
        <dbReference type="ChEBI" id="CHEBI:30616"/>
    </ligand>
</feature>
<feature type="binding site" evidence="18">
    <location>
        <position position="460"/>
    </location>
    <ligand>
        <name>Mg(2+)</name>
        <dbReference type="ChEBI" id="CHEBI:18420"/>
    </ligand>
</feature>
<evidence type="ECO:0000259" key="21">
    <source>
        <dbReference type="Pfam" id="PF00122"/>
    </source>
</evidence>
<keyword evidence="13 19" id="KW-0472">Membrane</keyword>
<dbReference type="InterPro" id="IPR044492">
    <property type="entry name" value="P_typ_ATPase_HD_dom"/>
</dbReference>
<feature type="domain" description="P-type ATPase N-terminal" evidence="22">
    <location>
        <begin position="82"/>
        <end position="138"/>
    </location>
</feature>
<sequence length="1104" mass="123621">MRSSVAAVASTSRNNHKRPKGKERERYVDDPRDSEGARLLAGHYDQGEEGEEAAEEEEEPQQIPVTPHKEVRKDKSRTIPFNPPEKLQSRYPPNIVRNQKYNAFTFLPIVFYEQFKFFFNLYFLLVALSQFIPALKIGFIVTYIAPLAFVLCVTMGKEAYDDYKRHLRDREANSQRYLVLDQPTTHDESSLEDVYLNTNANTRSVPSSSLRVGDLVHLEKNRRVPADLILLRTSDASGTCFIRTDQLDGETDWKLRVAVPECQKLDEGDLVRLDAEIYADAPIKDIHSFIGTFTLNKPPAPLARNGNDLPLHALSPSVSPLTAENVLWSNTVLAAGSAVGFVVYTGAETRAVMNTSHPVTKVGLLDLEINRLSKILCAVTFVLSVVLVALNGFRGPWYIYVFRFLILFSSIIPISLRVNLDMGKTVYASQIMNDSEIPNTIVRTSTLPEELGRITYLLSDKTGTLTQNEMEMKKLHMGTMSYGSDSMDEVAHQLAVAFGADGHLRQGSLSTGAQMATRGRRDMSSRVRDVVLSLALCHNVTPVTNDDGTVTYQASSPDEVAIVTWTASVGLTLVFRDRTRMELQTPSGSLIKFDVLDIFPFTSESKRMGIVVRDSQTGEITFLQKGADVVMAKIVQRNDWLEEETANMAREGLRTLVMARKRLSTPMYNEFAARFHEATIKLDGRNEAMAGVVAEFLEHDLELLGLTGVEDKLQDEVKSTLELLRNAGIKIWMLTGDKVETARCIAISTKLVARNQYVHEVSKLKNSDQARDQLEFLQNKLDCCLVIDGESLQLCLNLFQNEFIEIATKLSAVVACRCSPTQKADVARLIRKFTKKRVCCIGDGGNDVSMIQAADVGVGIVGKEGKQASLAADFSVTQFSFLTKLLLWHGRNSYRRSAKLAQFVIHRGLIISIMQAVFSAIFYFAPIALYQGWLMVGYATIYTMAPVFSLVLDRDVSEDLALLYPELYKELTKGRALSYKTFFQWLMISLYQGAAIMIMSLVLFENEFLHIVSISFTALILNELIMVALEITTWHIYMIVSEVVTLFFYIISIAFLPEYFDLSFVVSLGFGWKVAVIVAISTLPLYIIKLIHMRLAPAASSKLL</sequence>
<feature type="binding site" evidence="17">
    <location>
        <position position="846"/>
    </location>
    <ligand>
        <name>ATP</name>
        <dbReference type="ChEBI" id="CHEBI:30616"/>
    </ligand>
</feature>
<evidence type="ECO:0000256" key="9">
    <source>
        <dbReference type="ARBA" id="ARBA00022842"/>
    </source>
</evidence>
<dbReference type="SUPFAM" id="SSF81665">
    <property type="entry name" value="Calcium ATPase, transmembrane domain M"/>
    <property type="match status" value="1"/>
</dbReference>
<evidence type="ECO:0000256" key="12">
    <source>
        <dbReference type="ARBA" id="ARBA00023055"/>
    </source>
</evidence>
<feature type="transmembrane region" description="Helical" evidence="19">
    <location>
        <begin position="1062"/>
        <end position="1088"/>
    </location>
</feature>
<evidence type="ECO:0000256" key="4">
    <source>
        <dbReference type="ARBA" id="ARBA00022448"/>
    </source>
</evidence>
<dbReference type="FunFam" id="3.40.1110.10:FF:000085">
    <property type="entry name" value="Phospholipid-transporting ATPase"/>
    <property type="match status" value="1"/>
</dbReference>
<evidence type="ECO:0000256" key="2">
    <source>
        <dbReference type="ARBA" id="ARBA00004337"/>
    </source>
</evidence>
<feature type="transmembrane region" description="Helical" evidence="19">
    <location>
        <begin position="140"/>
        <end position="160"/>
    </location>
</feature>
<feature type="binding site" evidence="17">
    <location>
        <position position="823"/>
    </location>
    <ligand>
        <name>ATP</name>
        <dbReference type="ChEBI" id="CHEBI:30616"/>
    </ligand>
</feature>
<dbReference type="Proteomes" id="UP000054477">
    <property type="component" value="Unassembled WGS sequence"/>
</dbReference>
<dbReference type="Gene3D" id="3.40.50.1000">
    <property type="entry name" value="HAD superfamily/HAD-like"/>
    <property type="match status" value="1"/>
</dbReference>
<feature type="binding site" evidence="17">
    <location>
        <position position="847"/>
    </location>
    <ligand>
        <name>ATP</name>
        <dbReference type="ChEBI" id="CHEBI:30616"/>
    </ligand>
</feature>
<protein>
    <recommendedName>
        <fullName evidence="19">Phospholipid-transporting ATPase</fullName>
        <ecNumber evidence="19">7.6.2.1</ecNumber>
    </recommendedName>
</protein>
<dbReference type="SUPFAM" id="SSF81660">
    <property type="entry name" value="Metal cation-transporting ATPase, ATP-binding domain N"/>
    <property type="match status" value="1"/>
</dbReference>
<dbReference type="AlphaFoldDB" id="A0A0C9XZX5"/>
<dbReference type="HOGENOM" id="CLU_000846_3_1_1"/>
<evidence type="ECO:0000256" key="1">
    <source>
        <dbReference type="ARBA" id="ARBA00001946"/>
    </source>
</evidence>
<dbReference type="OrthoDB" id="377733at2759"/>
<dbReference type="InterPro" id="IPR036412">
    <property type="entry name" value="HAD-like_sf"/>
</dbReference>
<dbReference type="InterPro" id="IPR032630">
    <property type="entry name" value="P_typ_ATPase_c"/>
</dbReference>
<keyword evidence="5 19" id="KW-0812">Transmembrane</keyword>
<feature type="binding site" evidence="17">
    <location>
        <position position="461"/>
    </location>
    <ligand>
        <name>ATP</name>
        <dbReference type="ChEBI" id="CHEBI:30616"/>
    </ligand>
</feature>
<feature type="binding site" evidence="18">
    <location>
        <position position="462"/>
    </location>
    <ligand>
        <name>Mg(2+)</name>
        <dbReference type="ChEBI" id="CHEBI:18420"/>
    </ligand>
</feature>
<dbReference type="NCBIfam" id="TIGR01652">
    <property type="entry name" value="ATPase-Plipid"/>
    <property type="match status" value="1"/>
</dbReference>
<feature type="binding site" evidence="17">
    <location>
        <position position="817"/>
    </location>
    <ligand>
        <name>ATP</name>
        <dbReference type="ChEBI" id="CHEBI:30616"/>
    </ligand>
</feature>
<comment type="catalytic activity">
    <reaction evidence="14 19">
        <text>ATP + H2O + phospholipidSide 1 = ADP + phosphate + phospholipidSide 2.</text>
        <dbReference type="EC" id="7.6.2.1"/>
    </reaction>
</comment>
<feature type="binding site" evidence="17">
    <location>
        <position position="601"/>
    </location>
    <ligand>
        <name>ATP</name>
        <dbReference type="ChEBI" id="CHEBI:30616"/>
    </ligand>
</feature>
<name>A0A0C9XZX5_9AGAR</name>
<dbReference type="InterPro" id="IPR032631">
    <property type="entry name" value="P-type_ATPase_N"/>
</dbReference>
<feature type="transmembrane region" description="Helical" evidence="19">
    <location>
        <begin position="397"/>
        <end position="416"/>
    </location>
</feature>
<dbReference type="GO" id="GO:0005524">
    <property type="term" value="F:ATP binding"/>
    <property type="evidence" value="ECO:0007669"/>
    <property type="project" value="UniProtKB-UniRule"/>
</dbReference>
<feature type="transmembrane region" description="Helical" evidence="19">
    <location>
        <begin position="904"/>
        <end position="924"/>
    </location>
</feature>
<evidence type="ECO:0000256" key="15">
    <source>
        <dbReference type="ARBA" id="ARBA00049128"/>
    </source>
</evidence>
<keyword evidence="4" id="KW-0813">Transport</keyword>
<feature type="transmembrane region" description="Helical" evidence="19">
    <location>
        <begin position="1008"/>
        <end position="1029"/>
    </location>
</feature>
<comment type="catalytic activity">
    <reaction evidence="15">
        <text>a 1,2-diacyl-sn-glycero-3-phosphoethanolamine(out) + ATP + H2O = a 1,2-diacyl-sn-glycero-3-phosphoethanolamine(in) + ADP + phosphate + H(+)</text>
        <dbReference type="Rhea" id="RHEA:66132"/>
        <dbReference type="ChEBI" id="CHEBI:15377"/>
        <dbReference type="ChEBI" id="CHEBI:15378"/>
        <dbReference type="ChEBI" id="CHEBI:30616"/>
        <dbReference type="ChEBI" id="CHEBI:43474"/>
        <dbReference type="ChEBI" id="CHEBI:64612"/>
        <dbReference type="ChEBI" id="CHEBI:456216"/>
    </reaction>
    <physiologicalReaction direction="left-to-right" evidence="15">
        <dbReference type="Rhea" id="RHEA:66133"/>
    </physiologicalReaction>
</comment>
<dbReference type="Gene3D" id="3.40.1110.10">
    <property type="entry name" value="Calcium-transporting ATPase, cytoplasmic domain N"/>
    <property type="match status" value="1"/>
</dbReference>
<dbReference type="InterPro" id="IPR059000">
    <property type="entry name" value="ATPase_P-type_domA"/>
</dbReference>
<feature type="domain" description="P-type ATPase A" evidence="21">
    <location>
        <begin position="198"/>
        <end position="350"/>
    </location>
</feature>
<dbReference type="InterPro" id="IPR018303">
    <property type="entry name" value="ATPase_P-typ_P_site"/>
</dbReference>
<feature type="transmembrane region" description="Helical" evidence="19">
    <location>
        <begin position="372"/>
        <end position="391"/>
    </location>
</feature>
<evidence type="ECO:0000256" key="7">
    <source>
        <dbReference type="ARBA" id="ARBA00022741"/>
    </source>
</evidence>
<dbReference type="SUPFAM" id="SSF56784">
    <property type="entry name" value="HAD-like"/>
    <property type="match status" value="1"/>
</dbReference>
<dbReference type="PRINTS" id="PR00119">
    <property type="entry name" value="CATATPASE"/>
</dbReference>
<dbReference type="PROSITE" id="PS00154">
    <property type="entry name" value="ATPASE_E1_E2"/>
    <property type="match status" value="1"/>
</dbReference>
<dbReference type="NCBIfam" id="TIGR01494">
    <property type="entry name" value="ATPase_P-type"/>
    <property type="match status" value="3"/>
</dbReference>
<evidence type="ECO:0000256" key="17">
    <source>
        <dbReference type="PIRSR" id="PIRSR606539-2"/>
    </source>
</evidence>
<evidence type="ECO:0000259" key="23">
    <source>
        <dbReference type="Pfam" id="PF16212"/>
    </source>
</evidence>
<accession>A0A0C9XZX5</accession>
<keyword evidence="9 18" id="KW-0460">Magnesium</keyword>
<dbReference type="InterPro" id="IPR023299">
    <property type="entry name" value="ATPase_P-typ_cyto_dom_N"/>
</dbReference>
<dbReference type="InterPro" id="IPR023214">
    <property type="entry name" value="HAD_sf"/>
</dbReference>
<feature type="active site" description="4-aspartylphosphate intermediate" evidence="16">
    <location>
        <position position="460"/>
    </location>
</feature>
<feature type="domain" description="P-type ATPase C-terminal" evidence="23">
    <location>
        <begin position="870"/>
        <end position="1097"/>
    </location>
</feature>
<keyword evidence="12" id="KW-0445">Lipid transport</keyword>
<feature type="binding site" evidence="18">
    <location>
        <position position="847"/>
    </location>
    <ligand>
        <name>Mg(2+)</name>
        <dbReference type="ChEBI" id="CHEBI:18420"/>
    </ligand>
</feature>